<evidence type="ECO:0000256" key="1">
    <source>
        <dbReference type="SAM" id="MobiDB-lite"/>
    </source>
</evidence>
<dbReference type="AlphaFoldDB" id="K0SR19"/>
<accession>K0SR19</accession>
<gene>
    <name evidence="2" type="ORF">THAOC_18841</name>
</gene>
<keyword evidence="3" id="KW-1185">Reference proteome</keyword>
<sequence length="235" mass="25215">GGCETKPNQSSGGIVEHNRLDEQGAGNGPQTSKMPTLTLVNRLPPKGEAEDVPVLPPPSSPSSSSASSSAKENARSDTSSTRRTIARQSAAKTKTEGPDARKGAKVKQQHGERRKSNGERRKSNDLRSFFKSSSATAATTSKKRNSSASASDSKTPKKRKKQRKTPLFVPLNEKSKPILVTAPMIGCEEAAKMTIPLTCLDSRDDLCSSDDPLVIDEIHPFLRDKVDAFLGGFGR</sequence>
<feature type="compositionally biased region" description="Basic and acidic residues" evidence="1">
    <location>
        <begin position="109"/>
        <end position="125"/>
    </location>
</feature>
<feature type="compositionally biased region" description="Polar residues" evidence="1">
    <location>
        <begin position="28"/>
        <end position="39"/>
    </location>
</feature>
<feature type="non-terminal residue" evidence="2">
    <location>
        <position position="1"/>
    </location>
</feature>
<feature type="compositionally biased region" description="Low complexity" evidence="1">
    <location>
        <begin position="61"/>
        <end position="70"/>
    </location>
</feature>
<reference evidence="2 3" key="1">
    <citation type="journal article" date="2012" name="Genome Biol.">
        <title>Genome and low-iron response of an oceanic diatom adapted to chronic iron limitation.</title>
        <authorList>
            <person name="Lommer M."/>
            <person name="Specht M."/>
            <person name="Roy A.S."/>
            <person name="Kraemer L."/>
            <person name="Andreson R."/>
            <person name="Gutowska M.A."/>
            <person name="Wolf J."/>
            <person name="Bergner S.V."/>
            <person name="Schilhabel M.B."/>
            <person name="Klostermeier U.C."/>
            <person name="Beiko R.G."/>
            <person name="Rosenstiel P."/>
            <person name="Hippler M."/>
            <person name="Laroche J."/>
        </authorList>
    </citation>
    <scope>NUCLEOTIDE SEQUENCE [LARGE SCALE GENOMIC DNA]</scope>
    <source>
        <strain evidence="2 3">CCMP1005</strain>
    </source>
</reference>
<feature type="compositionally biased region" description="Basic and acidic residues" evidence="1">
    <location>
        <begin position="93"/>
        <end position="102"/>
    </location>
</feature>
<dbReference type="Proteomes" id="UP000266841">
    <property type="component" value="Unassembled WGS sequence"/>
</dbReference>
<dbReference type="EMBL" id="AGNL01020718">
    <property type="protein sequence ID" value="EJK60752.1"/>
    <property type="molecule type" value="Genomic_DNA"/>
</dbReference>
<organism evidence="2 3">
    <name type="scientific">Thalassiosira oceanica</name>
    <name type="common">Marine diatom</name>
    <dbReference type="NCBI Taxonomy" id="159749"/>
    <lineage>
        <taxon>Eukaryota</taxon>
        <taxon>Sar</taxon>
        <taxon>Stramenopiles</taxon>
        <taxon>Ochrophyta</taxon>
        <taxon>Bacillariophyta</taxon>
        <taxon>Coscinodiscophyceae</taxon>
        <taxon>Thalassiosirophycidae</taxon>
        <taxon>Thalassiosirales</taxon>
        <taxon>Thalassiosiraceae</taxon>
        <taxon>Thalassiosira</taxon>
    </lineage>
</organism>
<comment type="caution">
    <text evidence="2">The sequence shown here is derived from an EMBL/GenBank/DDBJ whole genome shotgun (WGS) entry which is preliminary data.</text>
</comment>
<evidence type="ECO:0000313" key="2">
    <source>
        <dbReference type="EMBL" id="EJK60752.1"/>
    </source>
</evidence>
<feature type="region of interest" description="Disordered" evidence="1">
    <location>
        <begin position="1"/>
        <end position="169"/>
    </location>
</feature>
<evidence type="ECO:0000313" key="3">
    <source>
        <dbReference type="Proteomes" id="UP000266841"/>
    </source>
</evidence>
<proteinExistence type="predicted"/>
<name>K0SR19_THAOC</name>
<feature type="compositionally biased region" description="Low complexity" evidence="1">
    <location>
        <begin position="131"/>
        <end position="153"/>
    </location>
</feature>
<protein>
    <submittedName>
        <fullName evidence="2">Uncharacterized protein</fullName>
    </submittedName>
</protein>
<feature type="compositionally biased region" description="Polar residues" evidence="1">
    <location>
        <begin position="76"/>
        <end position="92"/>
    </location>
</feature>
<feature type="compositionally biased region" description="Polar residues" evidence="1">
    <location>
        <begin position="1"/>
        <end position="12"/>
    </location>
</feature>